<dbReference type="GO" id="GO:0016020">
    <property type="term" value="C:membrane"/>
    <property type="evidence" value="ECO:0007669"/>
    <property type="project" value="TreeGrafter"/>
</dbReference>
<evidence type="ECO:0000313" key="2">
    <source>
        <dbReference type="Proteomes" id="UP000652761"/>
    </source>
</evidence>
<dbReference type="Proteomes" id="UP000652761">
    <property type="component" value="Unassembled WGS sequence"/>
</dbReference>
<sequence>MLLELLTGCQPTDSVEFGDNNNLVGWVRQQHPRRRLADVFDPTLLRDDPSLELELPKHLKVACACLDDRPARCPTMLNVMAMFKEIRAGSTVGSAGVGTPSVDDDIAHYGVMDMSLHEEREDKYYLPAKATYVRTCVLRLGQERVGDHTQSSAKDDEQNITVFRMQFRIERERERDKDYR</sequence>
<proteinExistence type="predicted"/>
<organism evidence="1 2">
    <name type="scientific">Colocasia esculenta</name>
    <name type="common">Wild taro</name>
    <name type="synonym">Arum esculentum</name>
    <dbReference type="NCBI Taxonomy" id="4460"/>
    <lineage>
        <taxon>Eukaryota</taxon>
        <taxon>Viridiplantae</taxon>
        <taxon>Streptophyta</taxon>
        <taxon>Embryophyta</taxon>
        <taxon>Tracheophyta</taxon>
        <taxon>Spermatophyta</taxon>
        <taxon>Magnoliopsida</taxon>
        <taxon>Liliopsida</taxon>
        <taxon>Araceae</taxon>
        <taxon>Aroideae</taxon>
        <taxon>Colocasieae</taxon>
        <taxon>Colocasia</taxon>
    </lineage>
</organism>
<dbReference type="PANTHER" id="PTHR48055:SF14">
    <property type="entry name" value="NON-SPECIFIC SERINE_THREONINE PROTEIN KINASE"/>
    <property type="match status" value="1"/>
</dbReference>
<keyword evidence="2" id="KW-1185">Reference proteome</keyword>
<dbReference type="OrthoDB" id="601368at2759"/>
<gene>
    <name evidence="1" type="ORF">Taro_015190</name>
</gene>
<dbReference type="Gene3D" id="1.10.510.10">
    <property type="entry name" value="Transferase(Phosphotransferase) domain 1"/>
    <property type="match status" value="1"/>
</dbReference>
<dbReference type="EMBL" id="NMUH01000650">
    <property type="protein sequence ID" value="MQL82710.1"/>
    <property type="molecule type" value="Genomic_DNA"/>
</dbReference>
<evidence type="ECO:0000313" key="1">
    <source>
        <dbReference type="EMBL" id="MQL82710.1"/>
    </source>
</evidence>
<dbReference type="AlphaFoldDB" id="A0A843ULM4"/>
<reference evidence="1" key="1">
    <citation type="submission" date="2017-07" db="EMBL/GenBank/DDBJ databases">
        <title>Taro Niue Genome Assembly and Annotation.</title>
        <authorList>
            <person name="Atibalentja N."/>
            <person name="Keating K."/>
            <person name="Fields C.J."/>
        </authorList>
    </citation>
    <scope>NUCLEOTIDE SEQUENCE</scope>
    <source>
        <strain evidence="1">Niue_2</strain>
        <tissue evidence="1">Leaf</tissue>
    </source>
</reference>
<name>A0A843ULM4_COLES</name>
<dbReference type="InterPro" id="IPR051564">
    <property type="entry name" value="LRR_receptor-like_kinase"/>
</dbReference>
<protein>
    <submittedName>
        <fullName evidence="1">Uncharacterized protein</fullName>
    </submittedName>
</protein>
<comment type="caution">
    <text evidence="1">The sequence shown here is derived from an EMBL/GenBank/DDBJ whole genome shotgun (WGS) entry which is preliminary data.</text>
</comment>
<dbReference type="PANTHER" id="PTHR48055">
    <property type="entry name" value="LEUCINE-RICH REPEAT RECEPTOR PROTEIN KINASE EMS1"/>
    <property type="match status" value="1"/>
</dbReference>
<accession>A0A843ULM4</accession>